<dbReference type="EMBL" id="JANJYJ010000001">
    <property type="protein sequence ID" value="KAK3230330.1"/>
    <property type="molecule type" value="Genomic_DNA"/>
</dbReference>
<feature type="domain" description="O-methyltransferase C-terminal" evidence="4">
    <location>
        <begin position="81"/>
        <end position="183"/>
    </location>
</feature>
<evidence type="ECO:0000259" key="4">
    <source>
        <dbReference type="Pfam" id="PF00891"/>
    </source>
</evidence>
<accession>A0AAE0B6S7</accession>
<dbReference type="Pfam" id="PF00891">
    <property type="entry name" value="Methyltransf_2"/>
    <property type="match status" value="1"/>
</dbReference>
<dbReference type="InterPro" id="IPR016461">
    <property type="entry name" value="COMT-like"/>
</dbReference>
<proteinExistence type="predicted"/>
<protein>
    <recommendedName>
        <fullName evidence="4">O-methyltransferase C-terminal domain-containing protein</fullName>
    </recommendedName>
</protein>
<dbReference type="PANTHER" id="PTHR11746">
    <property type="entry name" value="O-METHYLTRANSFERASE"/>
    <property type="match status" value="1"/>
</dbReference>
<dbReference type="InterPro" id="IPR001077">
    <property type="entry name" value="COMT_C"/>
</dbReference>
<dbReference type="PROSITE" id="PS51683">
    <property type="entry name" value="SAM_OMT_II"/>
    <property type="match status" value="1"/>
</dbReference>
<keyword evidence="2" id="KW-0808">Transferase</keyword>
<keyword evidence="1" id="KW-0489">Methyltransferase</keyword>
<reference evidence="5" key="1">
    <citation type="journal article" date="2023" name="Plant J.">
        <title>Genome sequences and population genomics provide insights into the demographic history, inbreeding, and mutation load of two 'living fossil' tree species of Dipteronia.</title>
        <authorList>
            <person name="Feng Y."/>
            <person name="Comes H.P."/>
            <person name="Chen J."/>
            <person name="Zhu S."/>
            <person name="Lu R."/>
            <person name="Zhang X."/>
            <person name="Li P."/>
            <person name="Qiu J."/>
            <person name="Olsen K.M."/>
            <person name="Qiu Y."/>
        </authorList>
    </citation>
    <scope>NUCLEOTIDE SEQUENCE</scope>
    <source>
        <strain evidence="5">NBL</strain>
    </source>
</reference>
<keyword evidence="3" id="KW-0949">S-adenosyl-L-methionine</keyword>
<dbReference type="GO" id="GO:0008171">
    <property type="term" value="F:O-methyltransferase activity"/>
    <property type="evidence" value="ECO:0007669"/>
    <property type="project" value="InterPro"/>
</dbReference>
<dbReference type="Proteomes" id="UP001281410">
    <property type="component" value="Unassembled WGS sequence"/>
</dbReference>
<gene>
    <name evidence="5" type="ORF">Dsin_002211</name>
</gene>
<evidence type="ECO:0000256" key="3">
    <source>
        <dbReference type="ARBA" id="ARBA00022691"/>
    </source>
</evidence>
<dbReference type="Gene3D" id="3.40.50.150">
    <property type="entry name" value="Vaccinia Virus protein VP39"/>
    <property type="match status" value="1"/>
</dbReference>
<evidence type="ECO:0000256" key="2">
    <source>
        <dbReference type="ARBA" id="ARBA00022679"/>
    </source>
</evidence>
<evidence type="ECO:0000313" key="5">
    <source>
        <dbReference type="EMBL" id="KAK3230330.1"/>
    </source>
</evidence>
<dbReference type="GO" id="GO:0032259">
    <property type="term" value="P:methylation"/>
    <property type="evidence" value="ECO:0007669"/>
    <property type="project" value="UniProtKB-KW"/>
</dbReference>
<dbReference type="AlphaFoldDB" id="A0AAE0B6S7"/>
<evidence type="ECO:0000256" key="1">
    <source>
        <dbReference type="ARBA" id="ARBA00022603"/>
    </source>
</evidence>
<name>A0AAE0B6S7_9ROSI</name>
<dbReference type="SUPFAM" id="SSF53335">
    <property type="entry name" value="S-adenosyl-L-methionine-dependent methyltransferases"/>
    <property type="match status" value="1"/>
</dbReference>
<evidence type="ECO:0000313" key="6">
    <source>
        <dbReference type="Proteomes" id="UP001281410"/>
    </source>
</evidence>
<organism evidence="5 6">
    <name type="scientific">Dipteronia sinensis</name>
    <dbReference type="NCBI Taxonomy" id="43782"/>
    <lineage>
        <taxon>Eukaryota</taxon>
        <taxon>Viridiplantae</taxon>
        <taxon>Streptophyta</taxon>
        <taxon>Embryophyta</taxon>
        <taxon>Tracheophyta</taxon>
        <taxon>Spermatophyta</taxon>
        <taxon>Magnoliopsida</taxon>
        <taxon>eudicotyledons</taxon>
        <taxon>Gunneridae</taxon>
        <taxon>Pentapetalae</taxon>
        <taxon>rosids</taxon>
        <taxon>malvids</taxon>
        <taxon>Sapindales</taxon>
        <taxon>Sapindaceae</taxon>
        <taxon>Hippocastanoideae</taxon>
        <taxon>Acereae</taxon>
        <taxon>Dipteronia</taxon>
    </lineage>
</organism>
<keyword evidence="6" id="KW-1185">Reference proteome</keyword>
<sequence length="192" mass="21346">MFQHGNISRLESPSKKNLDILEKLHNVSVKSTARDLEILKSNCNSQGFEFILSPLLSSWIDGQHAAVADKDYIGCKAGVRHHLKDALLEGEIPFNHAYGMTALEYPFTDPRFNKIFNNGMFCNSTIAMNKILDIYKGLQGLNSIVDVGGGTGAILNKIISKYPSIIKALNFDLPNVIQDAPFYPGIDHHHHQ</sequence>
<comment type="caution">
    <text evidence="5">The sequence shown here is derived from an EMBL/GenBank/DDBJ whole genome shotgun (WGS) entry which is preliminary data.</text>
</comment>
<dbReference type="InterPro" id="IPR029063">
    <property type="entry name" value="SAM-dependent_MTases_sf"/>
</dbReference>